<dbReference type="EMBL" id="QOCW01000002">
    <property type="protein sequence ID" value="RBW70942.1"/>
    <property type="molecule type" value="Genomic_DNA"/>
</dbReference>
<reference evidence="6 7" key="1">
    <citation type="submission" date="2018-07" db="EMBL/GenBank/DDBJ databases">
        <title>Lottiidibacillus patelloidae gen. nov., sp. nov., isolated from the intestinal tract of a marine limpet and the reclassification of B. taeanensis BH030017T, B. algicola KMM 3737T and B. hwajinpoensis SW-72T as genus Lottiidibacillus.</title>
        <authorList>
            <person name="Liu R."/>
            <person name="Huang Z."/>
        </authorList>
    </citation>
    <scope>NUCLEOTIDE SEQUENCE [LARGE SCALE GENOMIC DNA]</scope>
    <source>
        <strain evidence="6 7">BH030017</strain>
    </source>
</reference>
<sequence>MAVKSAVRVLEIFELLMNYSTGLSSKEIANKLSLPQSSVFNLVITLHEKGYLHKTEAKTYKLGPKLITLGASAMDSYDFYSEAVPYLRELMEKTEETIFMAVLSEEEIVYVSKVDNTRSIRTNAAIGSRNPLYSTALGKCILTFLPNNDRESLLKNMKLKKITTQTVQSKEQLIGQLDQFYKQGYSIDDGENEVGLYALAAPVFNMQNRVIAAVSVAGPRERMFTRKAEISDHLLNITKKMSERLGISE</sequence>
<dbReference type="OrthoDB" id="9791752at2"/>
<dbReference type="Gene3D" id="3.30.450.40">
    <property type="match status" value="1"/>
</dbReference>
<dbReference type="InterPro" id="IPR005471">
    <property type="entry name" value="Tscrpt_reg_IclR_N"/>
</dbReference>
<dbReference type="InterPro" id="IPR050707">
    <property type="entry name" value="HTH_MetabolicPath_Reg"/>
</dbReference>
<accession>A0A366XXS8</accession>
<evidence type="ECO:0000256" key="3">
    <source>
        <dbReference type="ARBA" id="ARBA00023163"/>
    </source>
</evidence>
<dbReference type="SUPFAM" id="SSF55781">
    <property type="entry name" value="GAF domain-like"/>
    <property type="match status" value="1"/>
</dbReference>
<feature type="domain" description="IclR-ED" evidence="5">
    <location>
        <begin position="65"/>
        <end position="249"/>
    </location>
</feature>
<evidence type="ECO:0000313" key="7">
    <source>
        <dbReference type="Proteomes" id="UP000253314"/>
    </source>
</evidence>
<dbReference type="InterPro" id="IPR014757">
    <property type="entry name" value="Tscrpt_reg_IclR_C"/>
</dbReference>
<comment type="caution">
    <text evidence="6">The sequence shown here is derived from an EMBL/GenBank/DDBJ whole genome shotgun (WGS) entry which is preliminary data.</text>
</comment>
<keyword evidence="2" id="KW-0238">DNA-binding</keyword>
<keyword evidence="1" id="KW-0805">Transcription regulation</keyword>
<dbReference type="SUPFAM" id="SSF46785">
    <property type="entry name" value="Winged helix' DNA-binding domain"/>
    <property type="match status" value="1"/>
</dbReference>
<dbReference type="Proteomes" id="UP000253314">
    <property type="component" value="Unassembled WGS sequence"/>
</dbReference>
<dbReference type="Gene3D" id="1.10.10.10">
    <property type="entry name" value="Winged helix-like DNA-binding domain superfamily/Winged helix DNA-binding domain"/>
    <property type="match status" value="1"/>
</dbReference>
<evidence type="ECO:0000256" key="1">
    <source>
        <dbReference type="ARBA" id="ARBA00023015"/>
    </source>
</evidence>
<keyword evidence="7" id="KW-1185">Reference proteome</keyword>
<dbReference type="GO" id="GO:0003700">
    <property type="term" value="F:DNA-binding transcription factor activity"/>
    <property type="evidence" value="ECO:0007669"/>
    <property type="project" value="TreeGrafter"/>
</dbReference>
<dbReference type="GO" id="GO:0003677">
    <property type="term" value="F:DNA binding"/>
    <property type="evidence" value="ECO:0007669"/>
    <property type="project" value="UniProtKB-KW"/>
</dbReference>
<dbReference type="RefSeq" id="WP_113804420.1">
    <property type="nucleotide sequence ID" value="NZ_QOCW01000002.1"/>
</dbReference>
<feature type="domain" description="HTH iclR-type" evidence="4">
    <location>
        <begin position="3"/>
        <end position="64"/>
    </location>
</feature>
<evidence type="ECO:0000256" key="2">
    <source>
        <dbReference type="ARBA" id="ARBA00023125"/>
    </source>
</evidence>
<dbReference type="InterPro" id="IPR036388">
    <property type="entry name" value="WH-like_DNA-bd_sf"/>
</dbReference>
<dbReference type="Pfam" id="PF09339">
    <property type="entry name" value="HTH_IclR"/>
    <property type="match status" value="1"/>
</dbReference>
<dbReference type="SMART" id="SM00346">
    <property type="entry name" value="HTH_ICLR"/>
    <property type="match status" value="1"/>
</dbReference>
<evidence type="ECO:0000313" key="6">
    <source>
        <dbReference type="EMBL" id="RBW70942.1"/>
    </source>
</evidence>
<dbReference type="GO" id="GO:0045892">
    <property type="term" value="P:negative regulation of DNA-templated transcription"/>
    <property type="evidence" value="ECO:0007669"/>
    <property type="project" value="UniProtKB-ARBA"/>
</dbReference>
<dbReference type="AlphaFoldDB" id="A0A366XXS8"/>
<dbReference type="PROSITE" id="PS51078">
    <property type="entry name" value="ICLR_ED"/>
    <property type="match status" value="1"/>
</dbReference>
<dbReference type="InterPro" id="IPR029016">
    <property type="entry name" value="GAF-like_dom_sf"/>
</dbReference>
<organism evidence="6 7">
    <name type="scientific">Bacillus taeanensis</name>
    <dbReference type="NCBI Taxonomy" id="273032"/>
    <lineage>
        <taxon>Bacteria</taxon>
        <taxon>Bacillati</taxon>
        <taxon>Bacillota</taxon>
        <taxon>Bacilli</taxon>
        <taxon>Bacillales</taxon>
        <taxon>Bacillaceae</taxon>
        <taxon>Bacillus</taxon>
    </lineage>
</organism>
<dbReference type="InterPro" id="IPR036390">
    <property type="entry name" value="WH_DNA-bd_sf"/>
</dbReference>
<dbReference type="PROSITE" id="PS51077">
    <property type="entry name" value="HTH_ICLR"/>
    <property type="match status" value="1"/>
</dbReference>
<protein>
    <submittedName>
        <fullName evidence="6">IclR family transcriptional regulator</fullName>
    </submittedName>
</protein>
<dbReference type="PANTHER" id="PTHR30136:SF35">
    <property type="entry name" value="HTH-TYPE TRANSCRIPTIONAL REGULATOR RV1719"/>
    <property type="match status" value="1"/>
</dbReference>
<gene>
    <name evidence="6" type="ORF">DS031_02810</name>
</gene>
<keyword evidence="3" id="KW-0804">Transcription</keyword>
<name>A0A366XXS8_9BACI</name>
<evidence type="ECO:0000259" key="4">
    <source>
        <dbReference type="PROSITE" id="PS51077"/>
    </source>
</evidence>
<dbReference type="Pfam" id="PF01614">
    <property type="entry name" value="IclR_C"/>
    <property type="match status" value="1"/>
</dbReference>
<proteinExistence type="predicted"/>
<dbReference type="PANTHER" id="PTHR30136">
    <property type="entry name" value="HELIX-TURN-HELIX TRANSCRIPTIONAL REGULATOR, ICLR FAMILY"/>
    <property type="match status" value="1"/>
</dbReference>
<evidence type="ECO:0000259" key="5">
    <source>
        <dbReference type="PROSITE" id="PS51078"/>
    </source>
</evidence>